<sequence>MDSFKRGYAATLMASAAFLGAMTPAQAQTAPQAEPAQGPQISDIIVTAQRRAERSQDVPIVISAFSPERLRELNITEPQKLYGNVPSLVVGTQGQASRDVQSFSIRGQSTGFLALPSVATYLNEVPLVASISLSLQGGPGQFVDLENVQVLSGPQGTLFGRNTTGGAVLLSAHKPSTDHVEGYIQGSYGNYDLVNIEGAFNLPIIQDKLAIRVAGAYYDRTGYTQDIVWDKDRDNQHWYTGRVSILATPTERLTNNLMVYGSKSRNNGAGYINRGFRIGGLVTGPGGVCLTTPGCAEIYNRQTEISQQIGPRKTRNDVDGYSNIDAWGAINTTDLELSDTLTLRNIISYQELKSDYGNDNDGTPLQGYQTSQSADFPDFPVPGLTDEFGIPVAGYNNEVKLTAPRDHLKQITEELQLQGNALDNHLTYAVGGFYIDTKPVGVWQGAAVQFCSPINTGNPITCAGSRALSGVTNKSRALYGQGTLDFGAFSPALASLRLTAGYRYTWDTVKGFNASWSPLADGTVICSVLGPVPRPSPADCRYDATLKTKAPTWTVGLDYKPLSGVMVYGKVTRGYKAGGFNSVAVNEEFRTFEPEKLTSYEAGFKSDWRVGSVPGRLNVTYFYSDYKNIQRPGSDFNLTTFAGGAKILSATATIQGVEAEASIRPFEGLEIGGTFSHTDADYKKFQFTSLGADRTCLPGGGFAVVPFGGTVDASCLPFQFVTPYIYNIRATAKLPMDDDMGELSYLISYSHFSKQHTSPTGDPSFEPGSMLEAYGLLNMSLDWRNISQTGLDASLFVTNATNKLYRVGNANSFNGLGIFSSLYGEPRMYGIRLRYSFGER</sequence>
<keyword evidence="9 11" id="KW-0472">Membrane</keyword>
<protein>
    <submittedName>
        <fullName evidence="16">TonB-dependent receptor</fullName>
    </submittedName>
</protein>
<keyword evidence="10 11" id="KW-0998">Cell outer membrane</keyword>
<keyword evidence="6" id="KW-0408">Iron</keyword>
<evidence type="ECO:0000313" key="16">
    <source>
        <dbReference type="EMBL" id="KFG88366.1"/>
    </source>
</evidence>
<comment type="caution">
    <text evidence="16">The sequence shown here is derived from an EMBL/GenBank/DDBJ whole genome shotgun (WGS) entry which is preliminary data.</text>
</comment>
<evidence type="ECO:0000256" key="2">
    <source>
        <dbReference type="ARBA" id="ARBA00022448"/>
    </source>
</evidence>
<dbReference type="PROSITE" id="PS52016">
    <property type="entry name" value="TONB_DEPENDENT_REC_3"/>
    <property type="match status" value="1"/>
</dbReference>
<feature type="chain" id="PRO_5001813051" evidence="13">
    <location>
        <begin position="28"/>
        <end position="840"/>
    </location>
</feature>
<evidence type="ECO:0000256" key="7">
    <source>
        <dbReference type="ARBA" id="ARBA00023065"/>
    </source>
</evidence>
<dbReference type="Proteomes" id="UP000024284">
    <property type="component" value="Unassembled WGS sequence"/>
</dbReference>
<comment type="similarity">
    <text evidence="11 12">Belongs to the TonB-dependent receptor family.</text>
</comment>
<feature type="domain" description="TonB-dependent receptor-like beta-barrel" evidence="14">
    <location>
        <begin position="316"/>
        <end position="799"/>
    </location>
</feature>
<keyword evidence="13" id="KW-0732">Signal</keyword>
<dbReference type="Pfam" id="PF00593">
    <property type="entry name" value="TonB_dep_Rec_b-barrel"/>
    <property type="match status" value="1"/>
</dbReference>
<keyword evidence="7" id="KW-0406">Ion transport</keyword>
<dbReference type="PATRIC" id="fig|1219045.3.peg.4009"/>
<dbReference type="SUPFAM" id="SSF56935">
    <property type="entry name" value="Porins"/>
    <property type="match status" value="1"/>
</dbReference>
<evidence type="ECO:0000256" key="5">
    <source>
        <dbReference type="ARBA" id="ARBA00022692"/>
    </source>
</evidence>
<keyword evidence="2 11" id="KW-0813">Transport</keyword>
<keyword evidence="5 11" id="KW-0812">Transmembrane</keyword>
<dbReference type="PANTHER" id="PTHR32552">
    <property type="entry name" value="FERRICHROME IRON RECEPTOR-RELATED"/>
    <property type="match status" value="1"/>
</dbReference>
<evidence type="ECO:0000256" key="9">
    <source>
        <dbReference type="ARBA" id="ARBA00023136"/>
    </source>
</evidence>
<evidence type="ECO:0000256" key="11">
    <source>
        <dbReference type="PROSITE-ProRule" id="PRU01360"/>
    </source>
</evidence>
<evidence type="ECO:0000256" key="4">
    <source>
        <dbReference type="ARBA" id="ARBA00022496"/>
    </source>
</evidence>
<dbReference type="InterPro" id="IPR000531">
    <property type="entry name" value="Beta-barrel_TonB"/>
</dbReference>
<evidence type="ECO:0000259" key="14">
    <source>
        <dbReference type="Pfam" id="PF00593"/>
    </source>
</evidence>
<dbReference type="GO" id="GO:0009279">
    <property type="term" value="C:cell outer membrane"/>
    <property type="evidence" value="ECO:0007669"/>
    <property type="project" value="UniProtKB-SubCell"/>
</dbReference>
<evidence type="ECO:0000256" key="8">
    <source>
        <dbReference type="ARBA" id="ARBA00023077"/>
    </source>
</evidence>
<dbReference type="eggNOG" id="COG4774">
    <property type="taxonomic scope" value="Bacteria"/>
</dbReference>
<comment type="subcellular location">
    <subcellularLocation>
        <location evidence="1 11">Cell outer membrane</location>
        <topology evidence="1 11">Multi-pass membrane protein</topology>
    </subcellularLocation>
</comment>
<evidence type="ECO:0000256" key="3">
    <source>
        <dbReference type="ARBA" id="ARBA00022452"/>
    </source>
</evidence>
<keyword evidence="4" id="KW-0410">Iron transport</keyword>
<dbReference type="Pfam" id="PF07715">
    <property type="entry name" value="Plug"/>
    <property type="match status" value="1"/>
</dbReference>
<keyword evidence="8 12" id="KW-0798">TonB box</keyword>
<reference evidence="16" key="1">
    <citation type="submission" date="2014-08" db="EMBL/GenBank/DDBJ databases">
        <title>Draft genome sequences of Sphingobium herbicidovorans.</title>
        <authorList>
            <person name="Gan H.M."/>
            <person name="Gan H.Y."/>
            <person name="Savka M.A."/>
        </authorList>
    </citation>
    <scope>NUCLEOTIDE SEQUENCE [LARGE SCALE GENOMIC DNA]</scope>
    <source>
        <strain evidence="16">NBRC 16415</strain>
    </source>
</reference>
<evidence type="ECO:0000256" key="10">
    <source>
        <dbReference type="ARBA" id="ARBA00023237"/>
    </source>
</evidence>
<dbReference type="InterPro" id="IPR012910">
    <property type="entry name" value="Plug_dom"/>
</dbReference>
<evidence type="ECO:0000256" key="6">
    <source>
        <dbReference type="ARBA" id="ARBA00023004"/>
    </source>
</evidence>
<dbReference type="Gene3D" id="2.40.170.20">
    <property type="entry name" value="TonB-dependent receptor, beta-barrel domain"/>
    <property type="match status" value="1"/>
</dbReference>
<dbReference type="STRING" id="76947.GCA_002080435_03874"/>
<keyword evidence="16" id="KW-0675">Receptor</keyword>
<organism evidence="16 17">
    <name type="scientific">Sphingobium herbicidovorans (strain ATCC 700291 / DSM 11019 / CCUG 56400 / KCTC 2939 / LMG 18315 / NBRC 16415 / MH)</name>
    <name type="common">Sphingomonas herbicidovorans</name>
    <dbReference type="NCBI Taxonomy" id="1219045"/>
    <lineage>
        <taxon>Bacteria</taxon>
        <taxon>Pseudomonadati</taxon>
        <taxon>Pseudomonadota</taxon>
        <taxon>Alphaproteobacteria</taxon>
        <taxon>Sphingomonadales</taxon>
        <taxon>Sphingomonadaceae</taxon>
        <taxon>Sphingobium</taxon>
    </lineage>
</organism>
<dbReference type="GO" id="GO:0006826">
    <property type="term" value="P:iron ion transport"/>
    <property type="evidence" value="ECO:0007669"/>
    <property type="project" value="UniProtKB-KW"/>
</dbReference>
<dbReference type="InterPro" id="IPR039426">
    <property type="entry name" value="TonB-dep_rcpt-like"/>
</dbReference>
<gene>
    <name evidence="16" type="ORF">BV98_003949</name>
</gene>
<proteinExistence type="inferred from homology"/>
<evidence type="ECO:0000256" key="1">
    <source>
        <dbReference type="ARBA" id="ARBA00004571"/>
    </source>
</evidence>
<evidence type="ECO:0000256" key="13">
    <source>
        <dbReference type="SAM" id="SignalP"/>
    </source>
</evidence>
<name>A0A086P4P8_SPHHM</name>
<evidence type="ECO:0000256" key="12">
    <source>
        <dbReference type="RuleBase" id="RU003357"/>
    </source>
</evidence>
<feature type="domain" description="TonB-dependent receptor plug" evidence="15">
    <location>
        <begin position="56"/>
        <end position="167"/>
    </location>
</feature>
<dbReference type="PANTHER" id="PTHR32552:SF81">
    <property type="entry name" value="TONB-DEPENDENT OUTER MEMBRANE RECEPTOR"/>
    <property type="match status" value="1"/>
</dbReference>
<evidence type="ECO:0000259" key="15">
    <source>
        <dbReference type="Pfam" id="PF07715"/>
    </source>
</evidence>
<dbReference type="InterPro" id="IPR036942">
    <property type="entry name" value="Beta-barrel_TonB_sf"/>
</dbReference>
<keyword evidence="3 11" id="KW-1134">Transmembrane beta strand</keyword>
<dbReference type="RefSeq" id="WP_037469451.1">
    <property type="nucleotide sequence ID" value="NZ_BCZD01000016.1"/>
</dbReference>
<dbReference type="OrthoDB" id="7510666at2"/>
<evidence type="ECO:0000313" key="17">
    <source>
        <dbReference type="Proteomes" id="UP000024284"/>
    </source>
</evidence>
<dbReference type="AlphaFoldDB" id="A0A086P4P8"/>
<feature type="signal peptide" evidence="13">
    <location>
        <begin position="1"/>
        <end position="27"/>
    </location>
</feature>
<dbReference type="EMBL" id="JFZA02000062">
    <property type="protein sequence ID" value="KFG88366.1"/>
    <property type="molecule type" value="Genomic_DNA"/>
</dbReference>
<accession>A0A086P4P8</accession>
<keyword evidence="17" id="KW-1185">Reference proteome</keyword>